<evidence type="ECO:0000313" key="2">
    <source>
        <dbReference type="Proteomes" id="UP000219546"/>
    </source>
</evidence>
<name>A0A285CKX4_9BACI</name>
<evidence type="ECO:0000313" key="1">
    <source>
        <dbReference type="EMBL" id="SNX68200.1"/>
    </source>
</evidence>
<keyword evidence="2" id="KW-1185">Reference proteome</keyword>
<sequence>MIKFYCNFCRTIANEPGVCRSCGKNDFTEIKISVQKQPNYNEKNNKKEGQWGTLHGF</sequence>
<dbReference type="Proteomes" id="UP000219546">
    <property type="component" value="Unassembled WGS sequence"/>
</dbReference>
<accession>A0A285CKX4</accession>
<organism evidence="1 2">
    <name type="scientific">Bacillus oleivorans</name>
    <dbReference type="NCBI Taxonomy" id="1448271"/>
    <lineage>
        <taxon>Bacteria</taxon>
        <taxon>Bacillati</taxon>
        <taxon>Bacillota</taxon>
        <taxon>Bacilli</taxon>
        <taxon>Bacillales</taxon>
        <taxon>Bacillaceae</taxon>
        <taxon>Bacillus</taxon>
    </lineage>
</organism>
<dbReference type="AlphaFoldDB" id="A0A285CKX4"/>
<dbReference type="RefSeq" id="WP_179714182.1">
    <property type="nucleotide sequence ID" value="NZ_JBEPMQ010000001.1"/>
</dbReference>
<reference evidence="1 2" key="1">
    <citation type="submission" date="2017-08" db="EMBL/GenBank/DDBJ databases">
        <authorList>
            <person name="de Groot N.N."/>
        </authorList>
    </citation>
    <scope>NUCLEOTIDE SEQUENCE [LARGE SCALE GENOMIC DNA]</scope>
    <source>
        <strain evidence="1 2">JC228</strain>
    </source>
</reference>
<gene>
    <name evidence="1" type="ORF">SAMN05877753_102407</name>
</gene>
<protein>
    <submittedName>
        <fullName evidence="1">Uncharacterized protein</fullName>
    </submittedName>
</protein>
<dbReference type="EMBL" id="OAOP01000002">
    <property type="protein sequence ID" value="SNX68200.1"/>
    <property type="molecule type" value="Genomic_DNA"/>
</dbReference>
<proteinExistence type="predicted"/>